<dbReference type="InParanoid" id="A0A2K2CRJ7"/>
<gene>
    <name evidence="1" type="ORF">BRADI_4g31066v3</name>
</gene>
<evidence type="ECO:0000313" key="3">
    <source>
        <dbReference type="Proteomes" id="UP000008810"/>
    </source>
</evidence>
<name>A0A2K2CRJ7_BRADI</name>
<evidence type="ECO:0000313" key="1">
    <source>
        <dbReference type="EMBL" id="PNT64657.1"/>
    </source>
</evidence>
<dbReference type="EMBL" id="CM000883">
    <property type="protein sequence ID" value="PNT64657.1"/>
    <property type="molecule type" value="Genomic_DNA"/>
</dbReference>
<proteinExistence type="predicted"/>
<evidence type="ECO:0000313" key="2">
    <source>
        <dbReference type="EnsemblPlants" id="PNT64657"/>
    </source>
</evidence>
<protein>
    <submittedName>
        <fullName evidence="1 2">Uncharacterized protein</fullName>
    </submittedName>
</protein>
<reference evidence="1 2" key="1">
    <citation type="journal article" date="2010" name="Nature">
        <title>Genome sequencing and analysis of the model grass Brachypodium distachyon.</title>
        <authorList>
            <consortium name="International Brachypodium Initiative"/>
        </authorList>
    </citation>
    <scope>NUCLEOTIDE SEQUENCE [LARGE SCALE GENOMIC DNA]</scope>
    <source>
        <strain evidence="1 2">Bd21</strain>
    </source>
</reference>
<organism evidence="1">
    <name type="scientific">Brachypodium distachyon</name>
    <name type="common">Purple false brome</name>
    <name type="synonym">Trachynia distachya</name>
    <dbReference type="NCBI Taxonomy" id="15368"/>
    <lineage>
        <taxon>Eukaryota</taxon>
        <taxon>Viridiplantae</taxon>
        <taxon>Streptophyta</taxon>
        <taxon>Embryophyta</taxon>
        <taxon>Tracheophyta</taxon>
        <taxon>Spermatophyta</taxon>
        <taxon>Magnoliopsida</taxon>
        <taxon>Liliopsida</taxon>
        <taxon>Poales</taxon>
        <taxon>Poaceae</taxon>
        <taxon>BOP clade</taxon>
        <taxon>Pooideae</taxon>
        <taxon>Stipodae</taxon>
        <taxon>Brachypodieae</taxon>
        <taxon>Brachypodium</taxon>
    </lineage>
</organism>
<dbReference type="AlphaFoldDB" id="A0A2K2CRJ7"/>
<sequence>MTEDNPKFEFMKHAQECGAIFWCLHKSAPT</sequence>
<dbReference type="EnsemblPlants" id="PNT64657">
    <property type="protein sequence ID" value="PNT64657"/>
    <property type="gene ID" value="BRADI_4g31066v3"/>
</dbReference>
<keyword evidence="3" id="KW-1185">Reference proteome</keyword>
<accession>A0A2K2CRJ7</accession>
<reference evidence="1" key="2">
    <citation type="submission" date="2017-06" db="EMBL/GenBank/DDBJ databases">
        <title>WGS assembly of Brachypodium distachyon.</title>
        <authorList>
            <consortium name="The International Brachypodium Initiative"/>
            <person name="Lucas S."/>
            <person name="Harmon-Smith M."/>
            <person name="Lail K."/>
            <person name="Tice H."/>
            <person name="Grimwood J."/>
            <person name="Bruce D."/>
            <person name="Barry K."/>
            <person name="Shu S."/>
            <person name="Lindquist E."/>
            <person name="Wang M."/>
            <person name="Pitluck S."/>
            <person name="Vogel J.P."/>
            <person name="Garvin D.F."/>
            <person name="Mockler T.C."/>
            <person name="Schmutz J."/>
            <person name="Rokhsar D."/>
            <person name="Bevan M.W."/>
        </authorList>
    </citation>
    <scope>NUCLEOTIDE SEQUENCE</scope>
    <source>
        <strain evidence="1">Bd21</strain>
    </source>
</reference>
<dbReference type="Gramene" id="PNT64657">
    <property type="protein sequence ID" value="PNT64657"/>
    <property type="gene ID" value="BRADI_4g31066v3"/>
</dbReference>
<reference evidence="2" key="3">
    <citation type="submission" date="2018-08" db="UniProtKB">
        <authorList>
            <consortium name="EnsemblPlants"/>
        </authorList>
    </citation>
    <scope>IDENTIFICATION</scope>
    <source>
        <strain evidence="2">cv. Bd21</strain>
    </source>
</reference>
<dbReference type="Proteomes" id="UP000008810">
    <property type="component" value="Chromosome 4"/>
</dbReference>